<dbReference type="Proteomes" id="UP000012179">
    <property type="component" value="Chromosome"/>
</dbReference>
<comment type="similarity">
    <text evidence="1">Belongs to the transglycosylase Slt family.</text>
</comment>
<dbReference type="SUPFAM" id="SSF53955">
    <property type="entry name" value="Lysozyme-like"/>
    <property type="match status" value="1"/>
</dbReference>
<feature type="chain" id="PRO_5010888142" evidence="3">
    <location>
        <begin position="34"/>
        <end position="492"/>
    </location>
</feature>
<proteinExistence type="inferred from homology"/>
<feature type="domain" description="LysM" evidence="4">
    <location>
        <begin position="357"/>
        <end position="401"/>
    </location>
</feature>
<dbReference type="AlphaFoldDB" id="A0A1W6SN37"/>
<dbReference type="SMART" id="SM00257">
    <property type="entry name" value="LysM"/>
    <property type="match status" value="2"/>
</dbReference>
<keyword evidence="3" id="KW-0732">Signal</keyword>
<dbReference type="Pfam" id="PF01464">
    <property type="entry name" value="SLT"/>
    <property type="match status" value="1"/>
</dbReference>
<dbReference type="PROSITE" id="PS51782">
    <property type="entry name" value="LYSM"/>
    <property type="match status" value="2"/>
</dbReference>
<dbReference type="Pfam" id="PF01476">
    <property type="entry name" value="LysM"/>
    <property type="match status" value="2"/>
</dbReference>
<protein>
    <submittedName>
        <fullName evidence="5">Lytic transglycosylase</fullName>
    </submittedName>
</protein>
<evidence type="ECO:0000313" key="5">
    <source>
        <dbReference type="EMBL" id="ARO87239.1"/>
    </source>
</evidence>
<dbReference type="GO" id="GO:0016020">
    <property type="term" value="C:membrane"/>
    <property type="evidence" value="ECO:0007669"/>
    <property type="project" value="InterPro"/>
</dbReference>
<dbReference type="Gene3D" id="3.10.350.10">
    <property type="entry name" value="LysM domain"/>
    <property type="match status" value="2"/>
</dbReference>
<gene>
    <name evidence="5" type="ORF">EBAPG3_005345</name>
</gene>
<evidence type="ECO:0000256" key="1">
    <source>
        <dbReference type="ARBA" id="ARBA00007734"/>
    </source>
</evidence>
<dbReference type="InterPro" id="IPR018392">
    <property type="entry name" value="LysM"/>
</dbReference>
<evidence type="ECO:0000256" key="2">
    <source>
        <dbReference type="SAM" id="MobiDB-lite"/>
    </source>
</evidence>
<keyword evidence="6" id="KW-1185">Reference proteome</keyword>
<dbReference type="SUPFAM" id="SSF54106">
    <property type="entry name" value="LysM domain"/>
    <property type="match status" value="2"/>
</dbReference>
<dbReference type="PANTHER" id="PTHR33734:SF22">
    <property type="entry name" value="MEMBRANE-BOUND LYTIC MUREIN TRANSGLYCOSYLASE D"/>
    <property type="match status" value="1"/>
</dbReference>
<feature type="compositionally biased region" description="Basic and acidic residues" evidence="2">
    <location>
        <begin position="61"/>
        <end position="75"/>
    </location>
</feature>
<evidence type="ECO:0000259" key="4">
    <source>
        <dbReference type="PROSITE" id="PS51782"/>
    </source>
</evidence>
<organism evidence="5 6">
    <name type="scientific">Nitrosospira lacus</name>
    <dbReference type="NCBI Taxonomy" id="1288494"/>
    <lineage>
        <taxon>Bacteria</taxon>
        <taxon>Pseudomonadati</taxon>
        <taxon>Pseudomonadota</taxon>
        <taxon>Betaproteobacteria</taxon>
        <taxon>Nitrosomonadales</taxon>
        <taxon>Nitrosomonadaceae</taxon>
        <taxon>Nitrosospira</taxon>
    </lineage>
</organism>
<dbReference type="InterPro" id="IPR036779">
    <property type="entry name" value="LysM_dom_sf"/>
</dbReference>
<name>A0A1W6SN37_9PROT</name>
<reference evidence="5 6" key="1">
    <citation type="journal article" date="2015" name="Int. J. Syst. Evol. Microbiol.">
        <title>Nitrosospira lacus sp. nov., a psychrotolerant, ammonia-oxidizing bacterium from sandy lake sediment.</title>
        <authorList>
            <person name="Urakawa H."/>
            <person name="Garcia J.C."/>
            <person name="Nielsen J.L."/>
            <person name="Le V.Q."/>
            <person name="Kozlowski J.A."/>
            <person name="Stein L.Y."/>
            <person name="Lim C.K."/>
            <person name="Pommerening-Roser A."/>
            <person name="Martens-Habbena W."/>
            <person name="Stahl D.A."/>
            <person name="Klotz M.G."/>
        </authorList>
    </citation>
    <scope>NUCLEOTIDE SEQUENCE [LARGE SCALE GENOMIC DNA]</scope>
    <source>
        <strain evidence="5 6">APG3</strain>
    </source>
</reference>
<dbReference type="InterPro" id="IPR023346">
    <property type="entry name" value="Lysozyme-like_dom_sf"/>
</dbReference>
<dbReference type="KEGG" id="nlc:EBAPG3_005345"/>
<dbReference type="GO" id="GO:0008932">
    <property type="term" value="F:lytic endotransglycosylase activity"/>
    <property type="evidence" value="ECO:0007669"/>
    <property type="project" value="TreeGrafter"/>
</dbReference>
<sequence>MATSLARSPRIKQSVVLLLTSLALSTANFTAYATEPAERPISQSMPAEAREQSENVSVAESKTDAPSDNANKADDSAAAISAAPADLWERIRNGFALAEMDSDEVRNGEDFYVNHPEYVKRIIERSKRYLFHIVEEVERRRMPAEIALLPIIESAFNPKAYSRSHASGIWQFIPSTGKNYGLKQNWWHDDRRDIVAATRAALDYLQNLYGMFGDWELALASYNWGEGAVGRSLMKNRDNGLPTDFRNISLPPETQSYVPRLIAIKNIISNPAIFGIELESVPNQPYFEEVAATRHMDVKLAAKLADISVDEFNALNPAHNRPVINVNGSRILLLPVDKVDTFTQNLKNHDKPLVSWQAYQAKKGETAEKISARYGISVQRLKEINDIYGHAGIIPGQTLLVPFNGRADGADISIMNNKPAASRIFERDLVYTVKKGDALFGIAQRYGVTVAQIKGWNNGTNRLLIGQKLLLKHTPMPFTSSEKRALPAKKSM</sequence>
<dbReference type="Gene3D" id="1.10.530.10">
    <property type="match status" value="1"/>
</dbReference>
<feature type="region of interest" description="Disordered" evidence="2">
    <location>
        <begin position="36"/>
        <end position="76"/>
    </location>
</feature>
<dbReference type="PROSITE" id="PS00922">
    <property type="entry name" value="TRANSGLYCOSYLASE"/>
    <property type="match status" value="1"/>
</dbReference>
<feature type="domain" description="LysM" evidence="4">
    <location>
        <begin position="429"/>
        <end position="473"/>
    </location>
</feature>
<dbReference type="CDD" id="cd00118">
    <property type="entry name" value="LysM"/>
    <property type="match status" value="2"/>
</dbReference>
<dbReference type="CDD" id="cd16894">
    <property type="entry name" value="MltD-like"/>
    <property type="match status" value="1"/>
</dbReference>
<dbReference type="EMBL" id="CP021106">
    <property type="protein sequence ID" value="ARO87239.1"/>
    <property type="molecule type" value="Genomic_DNA"/>
</dbReference>
<evidence type="ECO:0000313" key="6">
    <source>
        <dbReference type="Proteomes" id="UP000012179"/>
    </source>
</evidence>
<accession>A0A1W6SN37</accession>
<dbReference type="GO" id="GO:0000270">
    <property type="term" value="P:peptidoglycan metabolic process"/>
    <property type="evidence" value="ECO:0007669"/>
    <property type="project" value="InterPro"/>
</dbReference>
<dbReference type="eggNOG" id="COG0741">
    <property type="taxonomic scope" value="Bacteria"/>
</dbReference>
<dbReference type="PANTHER" id="PTHR33734">
    <property type="entry name" value="LYSM DOMAIN-CONTAINING GPI-ANCHORED PROTEIN 2"/>
    <property type="match status" value="1"/>
</dbReference>
<dbReference type="InterPro" id="IPR000189">
    <property type="entry name" value="Transglyc_AS"/>
</dbReference>
<evidence type="ECO:0000256" key="3">
    <source>
        <dbReference type="SAM" id="SignalP"/>
    </source>
</evidence>
<dbReference type="OrthoDB" id="9815002at2"/>
<dbReference type="RefSeq" id="WP_004174141.1">
    <property type="nucleotide sequence ID" value="NZ_CP021106.3"/>
</dbReference>
<feature type="signal peptide" evidence="3">
    <location>
        <begin position="1"/>
        <end position="33"/>
    </location>
</feature>
<dbReference type="InterPro" id="IPR008258">
    <property type="entry name" value="Transglycosylase_SLT_dom_1"/>
</dbReference>